<protein>
    <submittedName>
        <fullName evidence="10">Zinc finger protein 541</fullName>
    </submittedName>
</protein>
<dbReference type="GO" id="GO:0008270">
    <property type="term" value="F:zinc ion binding"/>
    <property type="evidence" value="ECO:0007669"/>
    <property type="project" value="UniProtKB-KW"/>
</dbReference>
<dbReference type="GO" id="GO:0003714">
    <property type="term" value="F:transcription corepressor activity"/>
    <property type="evidence" value="ECO:0007669"/>
    <property type="project" value="TreeGrafter"/>
</dbReference>
<feature type="compositionally biased region" description="Basic and acidic residues" evidence="6">
    <location>
        <begin position="72"/>
        <end position="82"/>
    </location>
</feature>
<accession>A0A6G0HIE2</accession>
<dbReference type="InterPro" id="IPR000949">
    <property type="entry name" value="ELM2_dom"/>
</dbReference>
<dbReference type="PROSITE" id="PS50157">
    <property type="entry name" value="ZINC_FINGER_C2H2_2"/>
    <property type="match status" value="1"/>
</dbReference>
<feature type="region of interest" description="Disordered" evidence="6">
    <location>
        <begin position="883"/>
        <end position="904"/>
    </location>
</feature>
<sequence length="1000" mass="109072">MNNRRPTYVKRKLSAKNWHSSYIRRATMDDRSSTQSFSNLHHHRHRPPFHLTLPSLQSPELGYPSSQPALDTLEHYGSRGEESTTSFPTSSTSSVGRRASGGGDRGLLNTSGLDGDANLGGHLDGESGISSHFSDTWYGGSKKEEVWEDGESCESTADDFYSKGDCYNHANDVFYTTNCGNEEGVRRKVRANYNNYAHVGYEAKSETVYNREANVSHFTKQPTSFNRSTTGSFSDNSVDYCRTDSRVSDNYLGREEDYGSSCGSGEDQLQPAEVEGPWLSVSPSSQTGESRWRGTADAYSLASGCLPPIGISSGTYTQKLDSFSEAFLSQRKRRFPMITSRDSSGQIWEFGEGRGESPGVAKSRHSCAFDSDYLPPSSSSPAHPSHASFPSPPTSSHLMSSVLSPPPTPLPPPSHSPSKMDSPGAFSGTGHSVSQGGESLGTLQFFPSRFQPLPSIHSSGMIWKLPLLPHSFPQSSGDPSSIEGNHLRSSHGGDCGNITVSQNVLQSPESSFLTSLHPASTLCPSNTPSLLPSFHLPSHPSHVSGQHYEATEKIAPYVVSQKVKNGPVNLNQPRLQLQQLQMAPLALRSKDQMSLEVPSVRGEEDEGDVLPYVNVGSDFQAELPPCFARGKGLEVWSPKEESPWEQLLWKPWDELEESTNLQDRVGTLLSMCSSSCLPGGGSNTELALHCLHYCQGNTMATLEMLLFSQPSPTGDYHYSGSDSWTDSEKSLFSAALGTYGKEFSLIQKMVKTKTACQCVEFFYLSKRIQDKQKKQKEEESKQGEMEQQKSITPTCQPVNRQFGLEEAVPVPSLASFFPCKLCGKMFYKIKSRNAHMKIHRQPQEDWTDRRLQHQLLAQRLALSRTTNIIPTVGGALLPPQVPARSFSSSGLPATPSNNSNADSVLNSVTSSNALAPSNTSVLDPSTVVAYSNIAVSNSHVITNIDGGDSNQREPTTVLPFHQTWGSFGHGPDPVTFYCTTEGKDDVAAGAVGGKESINWP</sequence>
<feature type="domain" description="ELM2" evidence="8">
    <location>
        <begin position="611"/>
        <end position="709"/>
    </location>
</feature>
<gene>
    <name evidence="10" type="ORF">D5F01_LYC22594</name>
</gene>
<dbReference type="PROSITE" id="PS51293">
    <property type="entry name" value="SANT"/>
    <property type="match status" value="1"/>
</dbReference>
<dbReference type="SMART" id="SM00717">
    <property type="entry name" value="SANT"/>
    <property type="match status" value="1"/>
</dbReference>
<dbReference type="GO" id="GO:0006357">
    <property type="term" value="P:regulation of transcription by RNA polymerase II"/>
    <property type="evidence" value="ECO:0007669"/>
    <property type="project" value="TreeGrafter"/>
</dbReference>
<dbReference type="SUPFAM" id="SSF46689">
    <property type="entry name" value="Homeodomain-like"/>
    <property type="match status" value="1"/>
</dbReference>
<comment type="subcellular location">
    <subcellularLocation>
        <location evidence="1">Nucleus</location>
    </subcellularLocation>
</comment>
<keyword evidence="3" id="KW-0804">Transcription</keyword>
<feature type="compositionally biased region" description="Basic and acidic residues" evidence="6">
    <location>
        <begin position="774"/>
        <end position="787"/>
    </location>
</feature>
<dbReference type="Proteomes" id="UP000424527">
    <property type="component" value="Unassembled WGS sequence"/>
</dbReference>
<dbReference type="PANTHER" id="PTHR16089:SF43">
    <property type="match status" value="1"/>
</dbReference>
<dbReference type="PANTHER" id="PTHR16089">
    <property type="entry name" value="REST COREPRESSOR COREST PROTEIN-RELATED"/>
    <property type="match status" value="1"/>
</dbReference>
<evidence type="ECO:0000259" key="8">
    <source>
        <dbReference type="PROSITE" id="PS51156"/>
    </source>
</evidence>
<dbReference type="InterPro" id="IPR013087">
    <property type="entry name" value="Znf_C2H2_type"/>
</dbReference>
<evidence type="ECO:0000259" key="7">
    <source>
        <dbReference type="PROSITE" id="PS50157"/>
    </source>
</evidence>
<evidence type="ECO:0000256" key="5">
    <source>
        <dbReference type="PROSITE-ProRule" id="PRU00042"/>
    </source>
</evidence>
<proteinExistence type="predicted"/>
<feature type="region of interest" description="Disordered" evidence="6">
    <location>
        <begin position="473"/>
        <end position="495"/>
    </location>
</feature>
<feature type="compositionally biased region" description="Pro residues" evidence="6">
    <location>
        <begin position="404"/>
        <end position="415"/>
    </location>
</feature>
<feature type="compositionally biased region" description="Low complexity" evidence="6">
    <location>
        <begin position="83"/>
        <end position="94"/>
    </location>
</feature>
<keyword evidence="5" id="KW-0863">Zinc-finger</keyword>
<feature type="region of interest" description="Disordered" evidence="6">
    <location>
        <begin position="371"/>
        <end position="439"/>
    </location>
</feature>
<dbReference type="PROSITE" id="PS51156">
    <property type="entry name" value="ELM2"/>
    <property type="match status" value="1"/>
</dbReference>
<feature type="domain" description="SANT" evidence="9">
    <location>
        <begin position="719"/>
        <end position="770"/>
    </location>
</feature>
<comment type="caution">
    <text evidence="10">The sequence shown here is derived from an EMBL/GenBank/DDBJ whole genome shotgun (WGS) entry which is preliminary data.</text>
</comment>
<dbReference type="AlphaFoldDB" id="A0A6G0HIE2"/>
<keyword evidence="2" id="KW-0805">Transcription regulation</keyword>
<feature type="domain" description="C2H2-type" evidence="7">
    <location>
        <begin position="817"/>
        <end position="844"/>
    </location>
</feature>
<dbReference type="GO" id="GO:0005667">
    <property type="term" value="C:transcription regulator complex"/>
    <property type="evidence" value="ECO:0007669"/>
    <property type="project" value="TreeGrafter"/>
</dbReference>
<dbReference type="GO" id="GO:0000118">
    <property type="term" value="C:histone deacetylase complex"/>
    <property type="evidence" value="ECO:0007669"/>
    <property type="project" value="TreeGrafter"/>
</dbReference>
<feature type="region of interest" description="Disordered" evidence="6">
    <location>
        <begin position="774"/>
        <end position="794"/>
    </location>
</feature>
<evidence type="ECO:0000256" key="4">
    <source>
        <dbReference type="ARBA" id="ARBA00023242"/>
    </source>
</evidence>
<evidence type="ECO:0000259" key="9">
    <source>
        <dbReference type="PROSITE" id="PS51293"/>
    </source>
</evidence>
<evidence type="ECO:0000256" key="6">
    <source>
        <dbReference type="SAM" id="MobiDB-lite"/>
    </source>
</evidence>
<evidence type="ECO:0000313" key="10">
    <source>
        <dbReference type="EMBL" id="KAE8279009.1"/>
    </source>
</evidence>
<evidence type="ECO:0000313" key="11">
    <source>
        <dbReference type="Proteomes" id="UP000424527"/>
    </source>
</evidence>
<evidence type="ECO:0000256" key="1">
    <source>
        <dbReference type="ARBA" id="ARBA00004123"/>
    </source>
</evidence>
<dbReference type="EMBL" id="REGW02000023">
    <property type="protein sequence ID" value="KAE8279009.1"/>
    <property type="molecule type" value="Genomic_DNA"/>
</dbReference>
<reference evidence="10 11" key="1">
    <citation type="submission" date="2019-07" db="EMBL/GenBank/DDBJ databases">
        <title>Chromosome genome assembly for large yellow croaker.</title>
        <authorList>
            <person name="Xiao S."/>
        </authorList>
    </citation>
    <scope>NUCLEOTIDE SEQUENCE [LARGE SCALE GENOMIC DNA]</scope>
    <source>
        <strain evidence="10">JMULYC20181020</strain>
        <tissue evidence="10">Muscle</tissue>
    </source>
</reference>
<dbReference type="InterPro" id="IPR051066">
    <property type="entry name" value="Trans_reg/Corepressor"/>
</dbReference>
<feature type="region of interest" description="Disordered" evidence="6">
    <location>
        <begin position="26"/>
        <end position="113"/>
    </location>
</feature>
<name>A0A6G0HIE2_LARCR</name>
<feature type="compositionally biased region" description="Polar residues" evidence="6">
    <location>
        <begin position="885"/>
        <end position="904"/>
    </location>
</feature>
<organism evidence="10 11">
    <name type="scientific">Larimichthys crocea</name>
    <name type="common">Large yellow croaker</name>
    <name type="synonym">Pseudosciaena crocea</name>
    <dbReference type="NCBI Taxonomy" id="215358"/>
    <lineage>
        <taxon>Eukaryota</taxon>
        <taxon>Metazoa</taxon>
        <taxon>Chordata</taxon>
        <taxon>Craniata</taxon>
        <taxon>Vertebrata</taxon>
        <taxon>Euteleostomi</taxon>
        <taxon>Actinopterygii</taxon>
        <taxon>Neopterygii</taxon>
        <taxon>Teleostei</taxon>
        <taxon>Neoteleostei</taxon>
        <taxon>Acanthomorphata</taxon>
        <taxon>Eupercaria</taxon>
        <taxon>Sciaenidae</taxon>
        <taxon>Larimichthys</taxon>
    </lineage>
</organism>
<feature type="compositionally biased region" description="Low complexity" evidence="6">
    <location>
        <begin position="375"/>
        <end position="403"/>
    </location>
</feature>
<evidence type="ECO:0000256" key="2">
    <source>
        <dbReference type="ARBA" id="ARBA00023015"/>
    </source>
</evidence>
<dbReference type="Gene3D" id="1.10.10.60">
    <property type="entry name" value="Homeodomain-like"/>
    <property type="match status" value="1"/>
</dbReference>
<keyword evidence="5" id="KW-0479">Metal-binding</keyword>
<evidence type="ECO:0000256" key="3">
    <source>
        <dbReference type="ARBA" id="ARBA00023163"/>
    </source>
</evidence>
<dbReference type="SMART" id="SM01189">
    <property type="entry name" value="ELM2"/>
    <property type="match status" value="1"/>
</dbReference>
<dbReference type="InterPro" id="IPR001005">
    <property type="entry name" value="SANT/Myb"/>
</dbReference>
<keyword evidence="4" id="KW-0539">Nucleus</keyword>
<keyword evidence="5" id="KW-0862">Zinc</keyword>
<dbReference type="PROSITE" id="PS00028">
    <property type="entry name" value="ZINC_FINGER_C2H2_1"/>
    <property type="match status" value="1"/>
</dbReference>
<keyword evidence="11" id="KW-1185">Reference proteome</keyword>
<feature type="region of interest" description="Disordered" evidence="6">
    <location>
        <begin position="256"/>
        <end position="292"/>
    </location>
</feature>
<dbReference type="InterPro" id="IPR017884">
    <property type="entry name" value="SANT_dom"/>
</dbReference>
<dbReference type="InterPro" id="IPR009057">
    <property type="entry name" value="Homeodomain-like_sf"/>
</dbReference>
<feature type="compositionally biased region" description="Polar residues" evidence="6">
    <location>
        <begin position="473"/>
        <end position="483"/>
    </location>
</feature>